<accession>A0A552U8E9</accession>
<dbReference type="Pfam" id="PF02518">
    <property type="entry name" value="HATPase_c"/>
    <property type="match status" value="1"/>
</dbReference>
<dbReference type="InterPro" id="IPR036890">
    <property type="entry name" value="HATPase_C_sf"/>
</dbReference>
<dbReference type="AlphaFoldDB" id="A0A552U8E9"/>
<dbReference type="GO" id="GO:0004673">
    <property type="term" value="F:protein histidine kinase activity"/>
    <property type="evidence" value="ECO:0007669"/>
    <property type="project" value="UniProtKB-EC"/>
</dbReference>
<keyword evidence="4" id="KW-0547">Nucleotide-binding</keyword>
<dbReference type="Pfam" id="PF13589">
    <property type="entry name" value="HATPase_c_3"/>
    <property type="match status" value="1"/>
</dbReference>
<dbReference type="Gene3D" id="3.30.565.10">
    <property type="entry name" value="Histidine kinase-like ATPase, C-terminal domain"/>
    <property type="match status" value="2"/>
</dbReference>
<dbReference type="InterPro" id="IPR004358">
    <property type="entry name" value="Sig_transdc_His_kin-like_C"/>
</dbReference>
<gene>
    <name evidence="8" type="ORF">FMM06_12375</name>
</gene>
<comment type="catalytic activity">
    <reaction evidence="1">
        <text>ATP + protein L-histidine = ADP + protein N-phospho-L-histidine.</text>
        <dbReference type="EC" id="2.7.13.3"/>
    </reaction>
</comment>
<evidence type="ECO:0000256" key="6">
    <source>
        <dbReference type="ARBA" id="ARBA00022840"/>
    </source>
</evidence>
<dbReference type="PANTHER" id="PTHR44936">
    <property type="entry name" value="SENSOR PROTEIN CREC"/>
    <property type="match status" value="1"/>
</dbReference>
<evidence type="ECO:0000256" key="2">
    <source>
        <dbReference type="ARBA" id="ARBA00012438"/>
    </source>
</evidence>
<dbReference type="OrthoDB" id="9816482at2"/>
<dbReference type="InterPro" id="IPR003594">
    <property type="entry name" value="HATPase_dom"/>
</dbReference>
<protein>
    <recommendedName>
        <fullName evidence="2">histidine kinase</fullName>
        <ecNumber evidence="2">2.7.13.3</ecNumber>
    </recommendedName>
</protein>
<feature type="domain" description="Histidine kinase" evidence="7">
    <location>
        <begin position="586"/>
        <end position="812"/>
    </location>
</feature>
<comment type="caution">
    <text evidence="8">The sequence shown here is derived from an EMBL/GenBank/DDBJ whole genome shotgun (WGS) entry which is preliminary data.</text>
</comment>
<dbReference type="SUPFAM" id="SSF55874">
    <property type="entry name" value="ATPase domain of HSP90 chaperone/DNA topoisomerase II/histidine kinase"/>
    <property type="match status" value="2"/>
</dbReference>
<dbReference type="SMART" id="SM00387">
    <property type="entry name" value="HATPase_c"/>
    <property type="match status" value="1"/>
</dbReference>
<keyword evidence="6" id="KW-0067">ATP-binding</keyword>
<dbReference type="PRINTS" id="PR00344">
    <property type="entry name" value="BCTRLSENSOR"/>
</dbReference>
<keyword evidence="3" id="KW-0808">Transferase</keyword>
<evidence type="ECO:0000256" key="1">
    <source>
        <dbReference type="ARBA" id="ARBA00000085"/>
    </source>
</evidence>
<dbReference type="GO" id="GO:0005524">
    <property type="term" value="F:ATP binding"/>
    <property type="evidence" value="ECO:0007669"/>
    <property type="project" value="UniProtKB-KW"/>
</dbReference>
<name>A0A552U8E9_9SPHN</name>
<proteinExistence type="predicted"/>
<dbReference type="EC" id="2.7.13.3" evidence="2"/>
<evidence type="ECO:0000256" key="5">
    <source>
        <dbReference type="ARBA" id="ARBA00022777"/>
    </source>
</evidence>
<organism evidence="8 9">
    <name type="scientific">Glacieibacterium frigidum</name>
    <dbReference type="NCBI Taxonomy" id="2593303"/>
    <lineage>
        <taxon>Bacteria</taxon>
        <taxon>Pseudomonadati</taxon>
        <taxon>Pseudomonadota</taxon>
        <taxon>Alphaproteobacteria</taxon>
        <taxon>Sphingomonadales</taxon>
        <taxon>Sphingosinicellaceae</taxon>
        <taxon>Glacieibacterium</taxon>
    </lineage>
</organism>
<evidence type="ECO:0000313" key="9">
    <source>
        <dbReference type="Proteomes" id="UP000317894"/>
    </source>
</evidence>
<dbReference type="EMBL" id="VJWA01000002">
    <property type="protein sequence ID" value="TRW14495.1"/>
    <property type="molecule type" value="Genomic_DNA"/>
</dbReference>
<sequence length="815" mass="91290">MCAAWGMGLNFRVSARTILHLGSELISSDGVAFYELIKNSLDAKASRVTVDVFYRLDYVVYSEILRELGEDRDTPEVLRERYIRSLRRPRTWQQLRDYALGSIVQGAPGVDRLVRRLTNASTKARFLEALRAANQIEIDDDGEGMSLDILRDVYLTIGTSYRADQKRDQYAAEEDDEVEASAPEVILGEKGLGRLSAMRLGDEVLVVTGQAGDSNWNQLEIDWNDFADAANDDLDSVEVEPEVGNAKEEEERGTLIRISALKSEWSADKLAGLAIEQFSKLSDPLGGTPAPPLTLRFNDIEVEIPRFADFLLEQAHGRLRAALHVAGPGAPRIEGTMEYLLHNRSRQLRLSTLELKTTTELDVPTVERIGPFNLDMYWFNRRLLTKIEGIGNLTVVRRILAEWSGGVSVYRDGYRVNPYGGPNDDWLDLDRDAFSTSGFKLNRGQIVGRARITQRGNPYLIDQTNREGLKENPEKQAFVKVLSAVMEIYRQYLNEIDRDVDRARRVTAAEALERFSVEDERLASLLPALEDALRGSEDGRDLTRKLRGTMSELRAAAEVVQRAAGAQEKERSRVLHLASIGLMIESLAHELYRATSAGLETIAQARRSSNPVNAGTSLRVLDSQLRTLQKRLKVLDPLSTNARQTKEAFELVDWIEDIVNGFASRNEGRRIAIETSVLPDDGELNVKAVKGMFVQVLENLLTNSVFWVSEQHKERVRLRIARDGGDEPVGRIDVVVDLPSRRILVTDDGPGIPQERRETVFEPFFSTKRQKQGKGLGLYIAREVAEYHGGTLTLGAADEHGQIHSVIFEIGNVDV</sequence>
<dbReference type="PANTHER" id="PTHR44936:SF10">
    <property type="entry name" value="SENSOR PROTEIN RSTB"/>
    <property type="match status" value="1"/>
</dbReference>
<keyword evidence="9" id="KW-1185">Reference proteome</keyword>
<dbReference type="PROSITE" id="PS50109">
    <property type="entry name" value="HIS_KIN"/>
    <property type="match status" value="1"/>
</dbReference>
<dbReference type="InterPro" id="IPR005467">
    <property type="entry name" value="His_kinase_dom"/>
</dbReference>
<evidence type="ECO:0000256" key="3">
    <source>
        <dbReference type="ARBA" id="ARBA00022679"/>
    </source>
</evidence>
<keyword evidence="5 8" id="KW-0418">Kinase</keyword>
<evidence type="ECO:0000259" key="7">
    <source>
        <dbReference type="PROSITE" id="PS50109"/>
    </source>
</evidence>
<evidence type="ECO:0000256" key="4">
    <source>
        <dbReference type="ARBA" id="ARBA00022741"/>
    </source>
</evidence>
<dbReference type="Proteomes" id="UP000317894">
    <property type="component" value="Unassembled WGS sequence"/>
</dbReference>
<dbReference type="InterPro" id="IPR050980">
    <property type="entry name" value="2C_sensor_his_kinase"/>
</dbReference>
<evidence type="ECO:0000313" key="8">
    <source>
        <dbReference type="EMBL" id="TRW14495.1"/>
    </source>
</evidence>
<dbReference type="CDD" id="cd00075">
    <property type="entry name" value="HATPase"/>
    <property type="match status" value="1"/>
</dbReference>
<reference evidence="8 9" key="1">
    <citation type="submission" date="2019-07" db="EMBL/GenBank/DDBJ databases">
        <title>Novel species isolated from glacier.</title>
        <authorList>
            <person name="Liu Q."/>
            <person name="Xin Y.-H."/>
        </authorList>
    </citation>
    <scope>NUCLEOTIDE SEQUENCE [LARGE SCALE GENOMIC DNA]</scope>
    <source>
        <strain evidence="8 9">LB1R16</strain>
    </source>
</reference>